<protein>
    <submittedName>
        <fullName evidence="1">Uncharacterized protein</fullName>
    </submittedName>
</protein>
<evidence type="ECO:0000313" key="1">
    <source>
        <dbReference type="EMBL" id="NNH75282.1"/>
    </source>
</evidence>
<organism evidence="1 2">
    <name type="scientific">Nocardia uniformis</name>
    <dbReference type="NCBI Taxonomy" id="53432"/>
    <lineage>
        <taxon>Bacteria</taxon>
        <taxon>Bacillati</taxon>
        <taxon>Actinomycetota</taxon>
        <taxon>Actinomycetes</taxon>
        <taxon>Mycobacteriales</taxon>
        <taxon>Nocardiaceae</taxon>
        <taxon>Nocardia</taxon>
    </lineage>
</organism>
<evidence type="ECO:0000313" key="2">
    <source>
        <dbReference type="Proteomes" id="UP000586827"/>
    </source>
</evidence>
<proteinExistence type="predicted"/>
<dbReference type="RefSeq" id="WP_157553447.1">
    <property type="nucleotide sequence ID" value="NZ_JABELX010000020.1"/>
</dbReference>
<dbReference type="AlphaFoldDB" id="A0A849C9N6"/>
<sequence length="157" mass="18112">MVDDAEWEALRETEQKHFHLRHEIWSSPDAATQFRAALKSAKYRRTALRTLEDAPKPLIASLFSELFDETLGSPEYVGLARAALMRLEKYALSQQLYPHVHNLLDRDDITDWEYRRVCELLDEAHASDLLRAVVDRASTSKDPNIVEVAEDYRNSAK</sequence>
<dbReference type="Proteomes" id="UP000586827">
    <property type="component" value="Unassembled WGS sequence"/>
</dbReference>
<dbReference type="EMBL" id="JABELX010000020">
    <property type="protein sequence ID" value="NNH75282.1"/>
    <property type="molecule type" value="Genomic_DNA"/>
</dbReference>
<reference evidence="1 2" key="1">
    <citation type="submission" date="2020-05" db="EMBL/GenBank/DDBJ databases">
        <title>MicrobeNet Type strains.</title>
        <authorList>
            <person name="Nicholson A.C."/>
        </authorList>
    </citation>
    <scope>NUCLEOTIDE SEQUENCE [LARGE SCALE GENOMIC DNA]</scope>
    <source>
        <strain evidence="1 2">JCM 3224</strain>
    </source>
</reference>
<comment type="caution">
    <text evidence="1">The sequence shown here is derived from an EMBL/GenBank/DDBJ whole genome shotgun (WGS) entry which is preliminary data.</text>
</comment>
<gene>
    <name evidence="1" type="ORF">HLB23_36445</name>
</gene>
<accession>A0A849C9N6</accession>
<name>A0A849C9N6_9NOCA</name>
<keyword evidence="2" id="KW-1185">Reference proteome</keyword>